<sequence>MATATSSAGAARKGPFRLVTVNLQPERAKRIVSQVIFCASSWSPDESERIVARAQAARPGLRTYAVPHGLHGTGGPEAVAAHLAEQVGKLLS</sequence>
<protein>
    <submittedName>
        <fullName evidence="1">Uncharacterized protein</fullName>
    </submittedName>
</protein>
<accession>A0A167SNA8</accession>
<dbReference type="OrthoDB" id="2772415at2759"/>
<name>A0A167SNA8_9HYPO</name>
<dbReference type="Proteomes" id="UP000076874">
    <property type="component" value="Unassembled WGS sequence"/>
</dbReference>
<reference evidence="1 2" key="1">
    <citation type="journal article" date="2016" name="Genome Biol. Evol.">
        <title>Divergent and convergent evolution of fungal pathogenicity.</title>
        <authorList>
            <person name="Shang Y."/>
            <person name="Xiao G."/>
            <person name="Zheng P."/>
            <person name="Cen K."/>
            <person name="Zhan S."/>
            <person name="Wang C."/>
        </authorList>
    </citation>
    <scope>NUCLEOTIDE SEQUENCE [LARGE SCALE GENOMIC DNA]</scope>
    <source>
        <strain evidence="1 2">RCEF 264</strain>
    </source>
</reference>
<comment type="caution">
    <text evidence="1">The sequence shown here is derived from an EMBL/GenBank/DDBJ whole genome shotgun (WGS) entry which is preliminary data.</text>
</comment>
<dbReference type="EMBL" id="AZHD01000010">
    <property type="protein sequence ID" value="OAA59778.1"/>
    <property type="molecule type" value="Genomic_DNA"/>
</dbReference>
<gene>
    <name evidence="1" type="ORF">SPI_05976</name>
</gene>
<keyword evidence="2" id="KW-1185">Reference proteome</keyword>
<organism evidence="1 2">
    <name type="scientific">Niveomyces insectorum RCEF 264</name>
    <dbReference type="NCBI Taxonomy" id="1081102"/>
    <lineage>
        <taxon>Eukaryota</taxon>
        <taxon>Fungi</taxon>
        <taxon>Dikarya</taxon>
        <taxon>Ascomycota</taxon>
        <taxon>Pezizomycotina</taxon>
        <taxon>Sordariomycetes</taxon>
        <taxon>Hypocreomycetidae</taxon>
        <taxon>Hypocreales</taxon>
        <taxon>Cordycipitaceae</taxon>
        <taxon>Niveomyces</taxon>
    </lineage>
</organism>
<dbReference type="AlphaFoldDB" id="A0A167SNA8"/>
<evidence type="ECO:0000313" key="1">
    <source>
        <dbReference type="EMBL" id="OAA59778.1"/>
    </source>
</evidence>
<evidence type="ECO:0000313" key="2">
    <source>
        <dbReference type="Proteomes" id="UP000076874"/>
    </source>
</evidence>
<proteinExistence type="predicted"/>